<evidence type="ECO:0000313" key="1">
    <source>
        <dbReference type="EMBL" id="UKJ90233.2"/>
    </source>
</evidence>
<gene>
    <name evidence="1" type="ORF">MACJ_001164</name>
</gene>
<dbReference type="EMBL" id="CP056068">
    <property type="protein sequence ID" value="UKJ90233.2"/>
    <property type="molecule type" value="Genomic_DNA"/>
</dbReference>
<sequence length="517" mass="59814">MESIVEDCDSINLELEEDSTFISQSDNYFYFRNKCKIYEVNKKLRERIIGFLPLSSEYPLLALICKTLKCFKLQINNNVVILEKYKERCDASILYLGLTEENLAVCVYKTEEVIKYCTIGVDCTNMILLRKEVLSTDVNIKFDSSLYMNCYLLLSEHGYTVFKLNRLNCSLEPMIASVGRLDSKLGQNHVSEKVVEVHDGLTYTLVKYERLDSVTGYKGPRLMKLINNHILCFVRLNKDDLIIAFHEINTNGEFKTMKVTAHSSQQIHTDLTRDVNTSSTNTTGESTKENEVRATKLVSMHYSKGVFNVLIESEDLRYRVLSFTEEMPTETISYYDPYPLMPKTEELERLIETSEILITRKLVDYLIANNIKSCCKKILKCVHIPEVDAVRILKNDMSLLEDFMLYTRCSESELKKAFKSEMDSVTFKKILHKLLEMMQRYYNKRIIKVINIMLDAKVVRIEEFDQSILESLQNIVEGCQKEQMDLQSLLSFTNTLLDNKVKADTNPLITSVEISLD</sequence>
<dbReference type="Proteomes" id="UP000244803">
    <property type="component" value="Chromosome 2"/>
</dbReference>
<dbReference type="OrthoDB" id="361198at2759"/>
<reference evidence="1" key="1">
    <citation type="submission" date="2022-07" db="EMBL/GenBank/DDBJ databases">
        <title>Evaluation of T. orientalis genome assembly methods using nanopore sequencing and analysis of variation between genomes.</title>
        <authorList>
            <person name="Yam J."/>
            <person name="Micallef M.L."/>
            <person name="Liu M."/>
            <person name="Djordjevic S.P."/>
            <person name="Bogema D.R."/>
            <person name="Jenkins C."/>
        </authorList>
    </citation>
    <scope>NUCLEOTIDE SEQUENCE</scope>
    <source>
        <strain evidence="1">Fish Creek</strain>
    </source>
</reference>
<organism evidence="1 2">
    <name type="scientific">Theileria orientalis</name>
    <dbReference type="NCBI Taxonomy" id="68886"/>
    <lineage>
        <taxon>Eukaryota</taxon>
        <taxon>Sar</taxon>
        <taxon>Alveolata</taxon>
        <taxon>Apicomplexa</taxon>
        <taxon>Aconoidasida</taxon>
        <taxon>Piroplasmida</taxon>
        <taxon>Theileriidae</taxon>
        <taxon>Theileria</taxon>
    </lineage>
</organism>
<name>A0A976M842_THEOR</name>
<evidence type="ECO:0000313" key="2">
    <source>
        <dbReference type="Proteomes" id="UP000244803"/>
    </source>
</evidence>
<accession>A0A976M842</accession>
<protein>
    <submittedName>
        <fullName evidence="1">Uncharacterized protein</fullName>
    </submittedName>
</protein>
<proteinExistence type="predicted"/>
<dbReference type="AlphaFoldDB" id="A0A976M842"/>